<accession>A0A9P0F714</accession>
<dbReference type="Proteomes" id="UP001152759">
    <property type="component" value="Chromosome 8"/>
</dbReference>
<name>A0A9P0F714_BEMTA</name>
<reference evidence="1" key="1">
    <citation type="submission" date="2021-12" db="EMBL/GenBank/DDBJ databases">
        <authorList>
            <person name="King R."/>
        </authorList>
    </citation>
    <scope>NUCLEOTIDE SEQUENCE</scope>
</reference>
<protein>
    <submittedName>
        <fullName evidence="1">Uncharacterized protein</fullName>
    </submittedName>
</protein>
<keyword evidence="2" id="KW-1185">Reference proteome</keyword>
<gene>
    <name evidence="1" type="ORF">BEMITA_LOCUS12974</name>
</gene>
<evidence type="ECO:0000313" key="1">
    <source>
        <dbReference type="EMBL" id="CAH0394707.1"/>
    </source>
</evidence>
<dbReference type="EMBL" id="OU963869">
    <property type="protein sequence ID" value="CAH0394707.1"/>
    <property type="molecule type" value="Genomic_DNA"/>
</dbReference>
<proteinExistence type="predicted"/>
<dbReference type="AlphaFoldDB" id="A0A9P0F714"/>
<evidence type="ECO:0000313" key="2">
    <source>
        <dbReference type="Proteomes" id="UP001152759"/>
    </source>
</evidence>
<sequence length="198" mass="21787">MITEAQFVLVCRYLLKSRIDHVYSNVSGRRVDGRIVMPKEVYMPKALSDLINGVGFITAQGGCLKLCPKPEPNPQEAAQRLGTLVTYENLENFSLLIEACTYRNLIQSGLLSSVTLGTAWWMLSAGKIDDPSTVADGDEEDVKILSCLKEFTPADAVYCALAQRQNTGIEEGIDIGMKYTGDDIFGIPSLRSIYNVRA</sequence>
<organism evidence="1 2">
    <name type="scientific">Bemisia tabaci</name>
    <name type="common">Sweetpotato whitefly</name>
    <name type="synonym">Aleurodes tabaci</name>
    <dbReference type="NCBI Taxonomy" id="7038"/>
    <lineage>
        <taxon>Eukaryota</taxon>
        <taxon>Metazoa</taxon>
        <taxon>Ecdysozoa</taxon>
        <taxon>Arthropoda</taxon>
        <taxon>Hexapoda</taxon>
        <taxon>Insecta</taxon>
        <taxon>Pterygota</taxon>
        <taxon>Neoptera</taxon>
        <taxon>Paraneoptera</taxon>
        <taxon>Hemiptera</taxon>
        <taxon>Sternorrhyncha</taxon>
        <taxon>Aleyrodoidea</taxon>
        <taxon>Aleyrodidae</taxon>
        <taxon>Aleyrodinae</taxon>
        <taxon>Bemisia</taxon>
    </lineage>
</organism>